<dbReference type="GO" id="GO:0042308">
    <property type="term" value="P:negative regulation of protein import into nucleus"/>
    <property type="evidence" value="ECO:0007669"/>
    <property type="project" value="UniProtKB-ARBA"/>
</dbReference>
<evidence type="ECO:0000256" key="1">
    <source>
        <dbReference type="ARBA" id="ARBA00001946"/>
    </source>
</evidence>
<accession>A0AAD8F9Z3</accession>
<dbReference type="CDD" id="cd21778">
    <property type="entry name" value="MobB_LATS1"/>
    <property type="match status" value="1"/>
</dbReference>
<dbReference type="PROSITE" id="PS00108">
    <property type="entry name" value="PROTEIN_KINASE_ST"/>
    <property type="match status" value="1"/>
</dbReference>
<feature type="compositionally biased region" description="Low complexity" evidence="17">
    <location>
        <begin position="652"/>
        <end position="669"/>
    </location>
</feature>
<feature type="domain" description="UBA" evidence="19">
    <location>
        <begin position="132"/>
        <end position="175"/>
    </location>
</feature>
<evidence type="ECO:0000256" key="16">
    <source>
        <dbReference type="PROSITE-ProRule" id="PRU10141"/>
    </source>
</evidence>
<dbReference type="Gene3D" id="1.10.510.10">
    <property type="entry name" value="Transferase(Phosphotransferase) domain 1"/>
    <property type="match status" value="2"/>
</dbReference>
<dbReference type="PROSITE" id="PS50011">
    <property type="entry name" value="PROTEIN_KINASE_DOM"/>
    <property type="match status" value="1"/>
</dbReference>
<dbReference type="GO" id="GO:0045177">
    <property type="term" value="C:apical part of cell"/>
    <property type="evidence" value="ECO:0007669"/>
    <property type="project" value="UniProtKB-ARBA"/>
</dbReference>
<keyword evidence="6" id="KW-0723">Serine/threonine-protein kinase</keyword>
<dbReference type="GO" id="GO:0071944">
    <property type="term" value="C:cell periphery"/>
    <property type="evidence" value="ECO:0007669"/>
    <property type="project" value="UniProtKB-ARBA"/>
</dbReference>
<dbReference type="InterPro" id="IPR011009">
    <property type="entry name" value="Kinase-like_dom_sf"/>
</dbReference>
<evidence type="ECO:0000256" key="5">
    <source>
        <dbReference type="ARBA" id="ARBA00022490"/>
    </source>
</evidence>
<dbReference type="FunFam" id="1.10.510.10:FF:000057">
    <property type="entry name" value="Non-specific serine/threonine protein kinase"/>
    <property type="match status" value="1"/>
</dbReference>
<dbReference type="InterPro" id="IPR000961">
    <property type="entry name" value="AGC-kinase_C"/>
</dbReference>
<keyword evidence="8" id="KW-0808">Transferase</keyword>
<keyword evidence="13" id="KW-0460">Magnesium</keyword>
<proteinExistence type="inferred from homology"/>
<feature type="compositionally biased region" description="Polar residues" evidence="17">
    <location>
        <begin position="240"/>
        <end position="250"/>
    </location>
</feature>
<gene>
    <name evidence="21" type="ORF">Bpfe_013938</name>
</gene>
<evidence type="ECO:0000256" key="4">
    <source>
        <dbReference type="ARBA" id="ARBA00012513"/>
    </source>
</evidence>
<dbReference type="Proteomes" id="UP001233172">
    <property type="component" value="Unassembled WGS sequence"/>
</dbReference>
<sequence>MIRKEPDRPSAGGRRPLLVTFVGNNRQMLNEIRDSLSHLRKNDLEGYSDLSNLQHKPELSQSTPNLLEKSAGSKMTRRDNQHHQALAEIRDSLRPYQNATNGPSNCVSGAGSTGGSDNSSTNSSTSSHAASDADATSMRVQQLVQYGFDEDIAERALKLSGNKSVEAALQLLIHIMEDKLNGGRKITGLSRATFSPSSPAASETNSVRSDSPSLNSTQHRPILVNGIQTPPPLPPRAPISTLSANHTPRGQTPPPVTDGVDSAMKAGNSLQQQSSGLLQMNHGQTLNQAALLAQSQLLGQNTVVPQGHVQQIVKRISTGQGYFIQQQQVGGLVGQRGVSPNPSLGAQQQVLLGGNTSGSTPSPSPILSQQLQGMIIGTPGSSSSNSSSSTSSNNGAPTMPRGYTQVPPPPYSEAQAQIQSLQAARLGVATITGINSGAVGHVEGLQQQDLHRLENSIMNDSQQMMQKKLVASAAVTATRTPMGSSHLPVIMPLVRSKEVQKPVPQTATAPVVPASQNIINGGYISQVQTHSISTHSVQQHLKQNQHTAPTAVPQSATAVPTSIRDVRLQITYSHPKHQMPQVLRNGGNNYTAEQLINATAQPTIQTRHHNSPFSPNHLQGIRPQTNSMYPQFTNDVSMSTTRSDSPVSRVTSQSPMSILSSASSPSTNSDIPEKPPPPYPGKRGVVGLVMGQSPQINPPLLPPRIPLKEKPPPPPPPIITEQDSLSQQALSSQLPKYPPSQLSTNFPLTPSSASSSPSPSSPGTPLPGSMPLSVMPIHSNININIQSQQDVNITSAQNGNSLNLPGPQVASSTPVSETDETDTDTSQGNISNKCSSNNSAQNEKHRCMSPLPERKFEAKERDRLRCDTKVKMYSPQAFKFYMEQHVENVLKSHTQRINRRLQLEKEMAKVNLSEEAAKQMRKMLHQKESNYIRLKRAKMDSSMFEKIQTLGVGAFGEVALVRKKDVGSLYAMKTLKKSNVIKRNQVAHVKAERDILAEADNEWVVKLYYSFQDGDNLYFVMDYVPGGDLMGLLIRKEILDENLAQFYIAELVLAIESVHRMGFIHRDIKPDNILIDKDGHIKLTDFGLCTGFRWTHNSKYYQKDGTHARQDSMEVSCQLDDQCRCDVIKPLERRRQREQKRCLAHSLVGTPNYIAPEVLLRLGYTKACDWWSVGVILYEMVIGQPPFYANTPAETQYKVINWKETLSFRHCTNLSSSTRDLIVQLLQGPETRLGRNGATEVKDHQFFAGLNFEGLRRQPAPFKPTIRYLTDTSNFDPVDPDKLRTNDSEGCKKVDSKLENGKHPEHAFFEFTFRRFFDDGGHPCSLPSQQDQETNSPVYV</sequence>
<reference evidence="21" key="1">
    <citation type="journal article" date="2023" name="PLoS Negl. Trop. Dis.">
        <title>A genome sequence for Biomphalaria pfeifferi, the major vector snail for the human-infecting parasite Schistosoma mansoni.</title>
        <authorList>
            <person name="Bu L."/>
            <person name="Lu L."/>
            <person name="Laidemitt M.R."/>
            <person name="Zhang S.M."/>
            <person name="Mutuku M."/>
            <person name="Mkoji G."/>
            <person name="Steinauer M."/>
            <person name="Loker E.S."/>
        </authorList>
    </citation>
    <scope>NUCLEOTIDE SEQUENCE</scope>
    <source>
        <strain evidence="21">KasaAsao</strain>
    </source>
</reference>
<evidence type="ECO:0000256" key="15">
    <source>
        <dbReference type="ARBA" id="ARBA00048679"/>
    </source>
</evidence>
<feature type="compositionally biased region" description="Low complexity" evidence="17">
    <location>
        <begin position="722"/>
        <end position="734"/>
    </location>
</feature>
<dbReference type="EMBL" id="JASAOG010000060">
    <property type="protein sequence ID" value="KAK0056720.1"/>
    <property type="molecule type" value="Genomic_DNA"/>
</dbReference>
<feature type="region of interest" description="Disordered" evidence="17">
    <location>
        <begin position="622"/>
        <end position="773"/>
    </location>
</feature>
<dbReference type="SMART" id="SM00220">
    <property type="entry name" value="S_TKc"/>
    <property type="match status" value="1"/>
</dbReference>
<dbReference type="InterPro" id="IPR015940">
    <property type="entry name" value="UBA"/>
</dbReference>
<dbReference type="InterPro" id="IPR008271">
    <property type="entry name" value="Ser/Thr_kinase_AS"/>
</dbReference>
<dbReference type="SMART" id="SM00165">
    <property type="entry name" value="UBA"/>
    <property type="match status" value="1"/>
</dbReference>
<feature type="binding site" evidence="16">
    <location>
        <position position="973"/>
    </location>
    <ligand>
        <name>ATP</name>
        <dbReference type="ChEBI" id="CHEBI:30616"/>
    </ligand>
</feature>
<evidence type="ECO:0000256" key="3">
    <source>
        <dbReference type="ARBA" id="ARBA00009903"/>
    </source>
</evidence>
<feature type="compositionally biased region" description="Polar residues" evidence="17">
    <location>
        <begin position="827"/>
        <end position="841"/>
    </location>
</feature>
<comment type="caution">
    <text evidence="21">The sequence shown here is derived from an EMBL/GenBank/DDBJ whole genome shotgun (WGS) entry which is preliminary data.</text>
</comment>
<keyword evidence="7" id="KW-0597">Phosphoprotein</keyword>
<evidence type="ECO:0000256" key="8">
    <source>
        <dbReference type="ARBA" id="ARBA00022679"/>
    </source>
</evidence>
<organism evidence="21 22">
    <name type="scientific">Biomphalaria pfeifferi</name>
    <name type="common">Bloodfluke planorb</name>
    <name type="synonym">Freshwater snail</name>
    <dbReference type="NCBI Taxonomy" id="112525"/>
    <lineage>
        <taxon>Eukaryota</taxon>
        <taxon>Metazoa</taxon>
        <taxon>Spiralia</taxon>
        <taxon>Lophotrochozoa</taxon>
        <taxon>Mollusca</taxon>
        <taxon>Gastropoda</taxon>
        <taxon>Heterobranchia</taxon>
        <taxon>Euthyneura</taxon>
        <taxon>Panpulmonata</taxon>
        <taxon>Hygrophila</taxon>
        <taxon>Lymnaeoidea</taxon>
        <taxon>Planorbidae</taxon>
        <taxon>Biomphalaria</taxon>
    </lineage>
</organism>
<dbReference type="GO" id="GO:0048731">
    <property type="term" value="P:system development"/>
    <property type="evidence" value="ECO:0007669"/>
    <property type="project" value="UniProtKB-ARBA"/>
</dbReference>
<dbReference type="Pfam" id="PF00069">
    <property type="entry name" value="Pkinase"/>
    <property type="match status" value="2"/>
</dbReference>
<comment type="cofactor">
    <cofactor evidence="1">
        <name>Mg(2+)</name>
        <dbReference type="ChEBI" id="CHEBI:18420"/>
    </cofactor>
</comment>
<dbReference type="FunFam" id="1.10.510.10:FF:000086">
    <property type="entry name" value="Non-specific serine/threonine protein kinase"/>
    <property type="match status" value="1"/>
</dbReference>
<evidence type="ECO:0000256" key="11">
    <source>
        <dbReference type="ARBA" id="ARBA00022777"/>
    </source>
</evidence>
<dbReference type="GO" id="GO:0005524">
    <property type="term" value="F:ATP binding"/>
    <property type="evidence" value="ECO:0007669"/>
    <property type="project" value="UniProtKB-UniRule"/>
</dbReference>
<dbReference type="GO" id="GO:0046872">
    <property type="term" value="F:metal ion binding"/>
    <property type="evidence" value="ECO:0007669"/>
    <property type="project" value="UniProtKB-KW"/>
</dbReference>
<evidence type="ECO:0000256" key="7">
    <source>
        <dbReference type="ARBA" id="ARBA00022553"/>
    </source>
</evidence>
<feature type="compositionally biased region" description="Low complexity" evidence="17">
    <location>
        <begin position="381"/>
        <end position="394"/>
    </location>
</feature>
<evidence type="ECO:0000256" key="14">
    <source>
        <dbReference type="ARBA" id="ARBA00047899"/>
    </source>
</evidence>
<evidence type="ECO:0000256" key="2">
    <source>
        <dbReference type="ARBA" id="ARBA00004496"/>
    </source>
</evidence>
<dbReference type="PROSITE" id="PS00107">
    <property type="entry name" value="PROTEIN_KINASE_ATP"/>
    <property type="match status" value="1"/>
</dbReference>
<feature type="domain" description="AGC-kinase C-terminal" evidence="20">
    <location>
        <begin position="1248"/>
        <end position="1323"/>
    </location>
</feature>
<dbReference type="SMART" id="SM00133">
    <property type="entry name" value="S_TK_X"/>
    <property type="match status" value="1"/>
</dbReference>
<feature type="compositionally biased region" description="Low complexity" evidence="17">
    <location>
        <begin position="747"/>
        <end position="758"/>
    </location>
</feature>
<keyword evidence="12 16" id="KW-0067">ATP-binding</keyword>
<dbReference type="CDD" id="cd05598">
    <property type="entry name" value="STKc_LATS"/>
    <property type="match status" value="1"/>
</dbReference>
<dbReference type="InterPro" id="IPR000719">
    <property type="entry name" value="Prot_kinase_dom"/>
</dbReference>
<evidence type="ECO:0000259" key="19">
    <source>
        <dbReference type="PROSITE" id="PS50030"/>
    </source>
</evidence>
<keyword evidence="5" id="KW-0963">Cytoplasm</keyword>
<name>A0AAD8F9Z3_BIOPF</name>
<evidence type="ECO:0000256" key="9">
    <source>
        <dbReference type="ARBA" id="ARBA00022723"/>
    </source>
</evidence>
<dbReference type="PANTHER" id="PTHR22988">
    <property type="entry name" value="MYOTONIC DYSTROPHY S/T KINASE-RELATED"/>
    <property type="match status" value="1"/>
</dbReference>
<dbReference type="EC" id="2.7.11.1" evidence="4"/>
<dbReference type="GO" id="GO:0004674">
    <property type="term" value="F:protein serine/threonine kinase activity"/>
    <property type="evidence" value="ECO:0007669"/>
    <property type="project" value="UniProtKB-KW"/>
</dbReference>
<evidence type="ECO:0000313" key="22">
    <source>
        <dbReference type="Proteomes" id="UP001233172"/>
    </source>
</evidence>
<feature type="compositionally biased region" description="Pro residues" evidence="17">
    <location>
        <begin position="696"/>
        <end position="705"/>
    </location>
</feature>
<evidence type="ECO:0000256" key="17">
    <source>
        <dbReference type="SAM" id="MobiDB-lite"/>
    </source>
</evidence>
<dbReference type="Gene3D" id="3.30.200.20">
    <property type="entry name" value="Phosphorylase Kinase, domain 1"/>
    <property type="match status" value="2"/>
</dbReference>
<feature type="region of interest" description="Disordered" evidence="17">
    <location>
        <begin position="191"/>
        <end position="256"/>
    </location>
</feature>
<comment type="catalytic activity">
    <reaction evidence="14">
        <text>L-threonyl-[protein] + ATP = O-phospho-L-threonyl-[protein] + ADP + H(+)</text>
        <dbReference type="Rhea" id="RHEA:46608"/>
        <dbReference type="Rhea" id="RHEA-COMP:11060"/>
        <dbReference type="Rhea" id="RHEA-COMP:11605"/>
        <dbReference type="ChEBI" id="CHEBI:15378"/>
        <dbReference type="ChEBI" id="CHEBI:30013"/>
        <dbReference type="ChEBI" id="CHEBI:30616"/>
        <dbReference type="ChEBI" id="CHEBI:61977"/>
        <dbReference type="ChEBI" id="CHEBI:456216"/>
        <dbReference type="EC" id="2.7.11.1"/>
    </reaction>
</comment>
<dbReference type="InterPro" id="IPR017441">
    <property type="entry name" value="Protein_kinase_ATP_BS"/>
</dbReference>
<evidence type="ECO:0000256" key="6">
    <source>
        <dbReference type="ARBA" id="ARBA00022527"/>
    </source>
</evidence>
<dbReference type="PROSITE" id="PS51285">
    <property type="entry name" value="AGC_KINASE_CTER"/>
    <property type="match status" value="1"/>
</dbReference>
<feature type="compositionally biased region" description="Low complexity" evidence="17">
    <location>
        <begin position="115"/>
        <end position="135"/>
    </location>
</feature>
<dbReference type="InterPro" id="IPR009060">
    <property type="entry name" value="UBA-like_sf"/>
</dbReference>
<dbReference type="SUPFAM" id="SSF46934">
    <property type="entry name" value="UBA-like"/>
    <property type="match status" value="1"/>
</dbReference>
<reference evidence="21" key="2">
    <citation type="submission" date="2023-04" db="EMBL/GenBank/DDBJ databases">
        <authorList>
            <person name="Bu L."/>
            <person name="Lu L."/>
            <person name="Laidemitt M.R."/>
            <person name="Zhang S.M."/>
            <person name="Mutuku M."/>
            <person name="Mkoji G."/>
            <person name="Steinauer M."/>
            <person name="Loker E.S."/>
        </authorList>
    </citation>
    <scope>NUCLEOTIDE SEQUENCE</scope>
    <source>
        <strain evidence="21">KasaAsao</strain>
        <tissue evidence="21">Whole Snail</tissue>
    </source>
</reference>
<keyword evidence="11 21" id="KW-0418">Kinase</keyword>
<feature type="domain" description="Protein kinase" evidence="18">
    <location>
        <begin position="944"/>
        <end position="1247"/>
    </location>
</feature>
<feature type="region of interest" description="Disordered" evidence="17">
    <location>
        <begin position="375"/>
        <end position="413"/>
    </location>
</feature>
<dbReference type="GO" id="GO:0009653">
    <property type="term" value="P:anatomical structure morphogenesis"/>
    <property type="evidence" value="ECO:0007669"/>
    <property type="project" value="UniProtKB-ARBA"/>
</dbReference>
<keyword evidence="10 16" id="KW-0547">Nucleotide-binding</keyword>
<feature type="region of interest" description="Disordered" evidence="17">
    <location>
        <begin position="95"/>
        <end position="135"/>
    </location>
</feature>
<comment type="subcellular location">
    <subcellularLocation>
        <location evidence="2">Cytoplasm</location>
    </subcellularLocation>
</comment>
<dbReference type="PROSITE" id="PS50030">
    <property type="entry name" value="UBA"/>
    <property type="match status" value="1"/>
</dbReference>
<comment type="similarity">
    <text evidence="3">Belongs to the protein kinase superfamily. AGC Ser/Thr protein kinase family.</text>
</comment>
<dbReference type="Gene3D" id="1.10.8.10">
    <property type="entry name" value="DNA helicase RuvA subunit, C-terminal domain"/>
    <property type="match status" value="1"/>
</dbReference>
<keyword evidence="9" id="KW-0479">Metal-binding</keyword>
<dbReference type="InterPro" id="IPR049761">
    <property type="entry name" value="LATS1-like_MobB"/>
</dbReference>
<dbReference type="FunFam" id="3.30.200.20:FF:000391">
    <property type="entry name" value="Large tumor suppressor kinase 1"/>
    <property type="match status" value="1"/>
</dbReference>
<dbReference type="SUPFAM" id="SSF56112">
    <property type="entry name" value="Protein kinase-like (PK-like)"/>
    <property type="match status" value="1"/>
</dbReference>
<feature type="compositionally biased region" description="Polar residues" evidence="17">
    <location>
        <begin position="95"/>
        <end position="107"/>
    </location>
</feature>
<keyword evidence="22" id="KW-1185">Reference proteome</keyword>
<dbReference type="InterPro" id="IPR050839">
    <property type="entry name" value="Rho-assoc_Ser/Thr_Kinase"/>
</dbReference>
<feature type="compositionally biased region" description="Polar residues" evidence="17">
    <location>
        <begin position="622"/>
        <end position="651"/>
    </location>
</feature>
<feature type="compositionally biased region" description="Polar residues" evidence="17">
    <location>
        <begin position="191"/>
        <end position="219"/>
    </location>
</feature>
<protein>
    <recommendedName>
        <fullName evidence="4">non-specific serine/threonine protein kinase</fullName>
        <ecNumber evidence="4">2.7.11.1</ecNumber>
    </recommendedName>
</protein>
<evidence type="ECO:0000259" key="20">
    <source>
        <dbReference type="PROSITE" id="PS51285"/>
    </source>
</evidence>
<evidence type="ECO:0000256" key="12">
    <source>
        <dbReference type="ARBA" id="ARBA00022840"/>
    </source>
</evidence>
<evidence type="ECO:0000256" key="10">
    <source>
        <dbReference type="ARBA" id="ARBA00022741"/>
    </source>
</evidence>
<evidence type="ECO:0000256" key="13">
    <source>
        <dbReference type="ARBA" id="ARBA00022842"/>
    </source>
</evidence>
<evidence type="ECO:0000259" key="18">
    <source>
        <dbReference type="PROSITE" id="PS50011"/>
    </source>
</evidence>
<dbReference type="GO" id="GO:0005737">
    <property type="term" value="C:cytoplasm"/>
    <property type="evidence" value="ECO:0007669"/>
    <property type="project" value="UniProtKB-SubCell"/>
</dbReference>
<feature type="region of interest" description="Disordered" evidence="17">
    <location>
        <begin position="796"/>
        <end position="847"/>
    </location>
</feature>
<comment type="catalytic activity">
    <reaction evidence="15">
        <text>L-seryl-[protein] + ATP = O-phospho-L-seryl-[protein] + ADP + H(+)</text>
        <dbReference type="Rhea" id="RHEA:17989"/>
        <dbReference type="Rhea" id="RHEA-COMP:9863"/>
        <dbReference type="Rhea" id="RHEA-COMP:11604"/>
        <dbReference type="ChEBI" id="CHEBI:15378"/>
        <dbReference type="ChEBI" id="CHEBI:29999"/>
        <dbReference type="ChEBI" id="CHEBI:30616"/>
        <dbReference type="ChEBI" id="CHEBI:83421"/>
        <dbReference type="ChEBI" id="CHEBI:456216"/>
        <dbReference type="EC" id="2.7.11.1"/>
    </reaction>
</comment>
<dbReference type="Pfam" id="PF22562">
    <property type="entry name" value="UBA_7"/>
    <property type="match status" value="1"/>
</dbReference>
<evidence type="ECO:0000313" key="21">
    <source>
        <dbReference type="EMBL" id="KAK0056720.1"/>
    </source>
</evidence>